<dbReference type="Pfam" id="PF13637">
    <property type="entry name" value="Ank_4"/>
    <property type="match status" value="1"/>
</dbReference>
<name>A0A8T1V585_9STRA</name>
<accession>A0A8T1V585</accession>
<dbReference type="FunFam" id="3.30.70.330:FF:000232">
    <property type="entry name" value="RNA-binding domain-containing protein"/>
    <property type="match status" value="1"/>
</dbReference>
<feature type="region of interest" description="Disordered" evidence="4">
    <location>
        <begin position="230"/>
        <end position="255"/>
    </location>
</feature>
<evidence type="ECO:0000256" key="3">
    <source>
        <dbReference type="PROSITE-ProRule" id="PRU00176"/>
    </source>
</evidence>
<dbReference type="GO" id="GO:1990904">
    <property type="term" value="C:ribonucleoprotein complex"/>
    <property type="evidence" value="ECO:0007669"/>
    <property type="project" value="TreeGrafter"/>
</dbReference>
<evidence type="ECO:0000259" key="5">
    <source>
        <dbReference type="PROSITE" id="PS50102"/>
    </source>
</evidence>
<reference evidence="6" key="1">
    <citation type="submission" date="2021-01" db="EMBL/GenBank/DDBJ databases">
        <title>Phytophthora aleatoria, a newly-described species from Pinus radiata is distinct from Phytophthora cactorum isolates based on comparative genomics.</title>
        <authorList>
            <person name="Mcdougal R."/>
            <person name="Panda P."/>
            <person name="Williams N."/>
            <person name="Studholme D.J."/>
        </authorList>
    </citation>
    <scope>NUCLEOTIDE SEQUENCE</scope>
    <source>
        <strain evidence="6">NZFS 3830</strain>
    </source>
</reference>
<dbReference type="PANTHER" id="PTHR23003:SF3">
    <property type="entry name" value="FI21236P1-RELATED"/>
    <property type="match status" value="1"/>
</dbReference>
<dbReference type="PROSITE" id="PS50297">
    <property type="entry name" value="ANK_REP_REGION"/>
    <property type="match status" value="3"/>
</dbReference>
<proteinExistence type="predicted"/>
<keyword evidence="1 3" id="KW-0694">RNA-binding</keyword>
<feature type="domain" description="RRM" evidence="5">
    <location>
        <begin position="350"/>
        <end position="427"/>
    </location>
</feature>
<dbReference type="InterPro" id="IPR000504">
    <property type="entry name" value="RRM_dom"/>
</dbReference>
<dbReference type="AlphaFoldDB" id="A0A8T1V585"/>
<dbReference type="Proteomes" id="UP000688947">
    <property type="component" value="Unassembled WGS sequence"/>
</dbReference>
<dbReference type="Pfam" id="PF00076">
    <property type="entry name" value="RRM_1"/>
    <property type="match status" value="3"/>
</dbReference>
<dbReference type="EMBL" id="JAENGZ010000006">
    <property type="protein sequence ID" value="KAG6974463.1"/>
    <property type="molecule type" value="Genomic_DNA"/>
</dbReference>
<dbReference type="FunFam" id="3.30.70.330:FF:000362">
    <property type="entry name" value="GBP2p Poly(A+) RNA-binding protein"/>
    <property type="match status" value="1"/>
</dbReference>
<dbReference type="VEuPathDB" id="FungiDB:PC110_g964"/>
<sequence length="528" mass="58540">MWASFDTPPAKSFHVDFLAEAIYEPRDAFVYAASLNQVEVVRRWIEKKLNLNDLDKDGNHALYMAAQNESLEVLGLLLESGADVDQQQGDGKTALHAACTWGRLEAARLLVTHQASIRSRDNDGQASLHCACRNGHVDLVQLLLDSGVDPFVADDFGATPIDIARDWQRLDILDMLAGIEAMVSDDTEKKLDMALDQIVQERKEEATATANASATGGKAKSTWVEEKRAERIAQSSPYHARHGRHGGDEDEEMEQTSSVGCRVYVGNLSWSIKWQDLKDHMQAAGPVELATVLEWNGRSKGCGVVTYATEEAAQNAIATLNDTELGGRKIFVREDREAQPTAAAKPLRGFRVYVGNLSWNVKWQELKDHMKKAGTVVHADVLELANGRSKGCGLVEYATEEEAAKAIAELNNTELEGRLIFVREDREPEGGSISKFAKRASAPHGSGESRQLYVGNLPWDTNWQQLKDLFRTVGDVERADIAEYPDGRSRGFGIIRYTNAADAWQAIERLNGLEIEGRLIEVRLDKRE</sequence>
<comment type="caution">
    <text evidence="6">The sequence shown here is derived from an EMBL/GenBank/DDBJ whole genome shotgun (WGS) entry which is preliminary data.</text>
</comment>
<dbReference type="GO" id="GO:0003729">
    <property type="term" value="F:mRNA binding"/>
    <property type="evidence" value="ECO:0007669"/>
    <property type="project" value="TreeGrafter"/>
</dbReference>
<dbReference type="OrthoDB" id="272703at2759"/>
<evidence type="ECO:0000256" key="4">
    <source>
        <dbReference type="SAM" id="MobiDB-lite"/>
    </source>
</evidence>
<protein>
    <recommendedName>
        <fullName evidence="5">RRM domain-containing protein</fullName>
    </recommendedName>
</protein>
<organism evidence="6 7">
    <name type="scientific">Phytophthora cactorum</name>
    <dbReference type="NCBI Taxonomy" id="29920"/>
    <lineage>
        <taxon>Eukaryota</taxon>
        <taxon>Sar</taxon>
        <taxon>Stramenopiles</taxon>
        <taxon>Oomycota</taxon>
        <taxon>Peronosporomycetes</taxon>
        <taxon>Peronosporales</taxon>
        <taxon>Peronosporaceae</taxon>
        <taxon>Phytophthora</taxon>
    </lineage>
</organism>
<dbReference type="PANTHER" id="PTHR23003">
    <property type="entry name" value="RNA RECOGNITION MOTIF RRM DOMAIN CONTAINING PROTEIN"/>
    <property type="match status" value="1"/>
</dbReference>
<feature type="domain" description="RRM" evidence="5">
    <location>
        <begin position="261"/>
        <end position="337"/>
    </location>
</feature>
<evidence type="ECO:0000256" key="2">
    <source>
        <dbReference type="PROSITE-ProRule" id="PRU00023"/>
    </source>
</evidence>
<keyword evidence="2" id="KW-0040">ANK repeat</keyword>
<gene>
    <name evidence="6" type="ORF">JG687_00000324</name>
</gene>
<dbReference type="PROSITE" id="PS50088">
    <property type="entry name" value="ANK_REPEAT"/>
    <property type="match status" value="3"/>
</dbReference>
<dbReference type="GO" id="GO:0005634">
    <property type="term" value="C:nucleus"/>
    <property type="evidence" value="ECO:0007669"/>
    <property type="project" value="TreeGrafter"/>
</dbReference>
<dbReference type="VEuPathDB" id="FungiDB:PC110_g963"/>
<dbReference type="InterPro" id="IPR002110">
    <property type="entry name" value="Ankyrin_rpt"/>
</dbReference>
<dbReference type="InterPro" id="IPR050374">
    <property type="entry name" value="RRT5_SRSF_SR"/>
</dbReference>
<feature type="repeat" description="ANK" evidence="2">
    <location>
        <begin position="123"/>
        <end position="155"/>
    </location>
</feature>
<dbReference type="SMART" id="SM00360">
    <property type="entry name" value="RRM"/>
    <property type="match status" value="3"/>
</dbReference>
<dbReference type="Pfam" id="PF12796">
    <property type="entry name" value="Ank_2"/>
    <property type="match status" value="1"/>
</dbReference>
<evidence type="ECO:0000313" key="7">
    <source>
        <dbReference type="Proteomes" id="UP000688947"/>
    </source>
</evidence>
<evidence type="ECO:0000256" key="1">
    <source>
        <dbReference type="ARBA" id="ARBA00022884"/>
    </source>
</evidence>
<feature type="domain" description="RRM" evidence="5">
    <location>
        <begin position="450"/>
        <end position="527"/>
    </location>
</feature>
<dbReference type="SMART" id="SM00248">
    <property type="entry name" value="ANK"/>
    <property type="match status" value="5"/>
</dbReference>
<dbReference type="PROSITE" id="PS50102">
    <property type="entry name" value="RRM"/>
    <property type="match status" value="3"/>
</dbReference>
<feature type="repeat" description="ANK" evidence="2">
    <location>
        <begin position="90"/>
        <end position="122"/>
    </location>
</feature>
<feature type="repeat" description="ANK" evidence="2">
    <location>
        <begin position="57"/>
        <end position="89"/>
    </location>
</feature>
<dbReference type="GO" id="GO:0005737">
    <property type="term" value="C:cytoplasm"/>
    <property type="evidence" value="ECO:0007669"/>
    <property type="project" value="TreeGrafter"/>
</dbReference>
<evidence type="ECO:0000313" key="6">
    <source>
        <dbReference type="EMBL" id="KAG6974463.1"/>
    </source>
</evidence>